<evidence type="ECO:0000313" key="1">
    <source>
        <dbReference type="EMBL" id="MYM99227.1"/>
    </source>
</evidence>
<dbReference type="Proteomes" id="UP000447355">
    <property type="component" value="Unassembled WGS sequence"/>
</dbReference>
<name>A0A845H320_9BURK</name>
<gene>
    <name evidence="1" type="ORF">GTP90_35865</name>
</gene>
<accession>A0A845H320</accession>
<reference evidence="1" key="1">
    <citation type="submission" date="2019-12" db="EMBL/GenBank/DDBJ databases">
        <title>Novel species isolated from a subtropical stream in China.</title>
        <authorList>
            <person name="Lu H."/>
        </authorList>
    </citation>
    <scope>NUCLEOTIDE SEQUENCE [LARGE SCALE GENOMIC DNA]</scope>
    <source>
        <strain evidence="1">FT81W</strain>
    </source>
</reference>
<proteinExistence type="predicted"/>
<evidence type="ECO:0000313" key="2">
    <source>
        <dbReference type="Proteomes" id="UP000447355"/>
    </source>
</evidence>
<comment type="caution">
    <text evidence="1">The sequence shown here is derived from an EMBL/GenBank/DDBJ whole genome shotgun (WGS) entry which is preliminary data.</text>
</comment>
<feature type="non-terminal residue" evidence="1">
    <location>
        <position position="48"/>
    </location>
</feature>
<protein>
    <submittedName>
        <fullName evidence="1">Uncharacterized protein</fullName>
    </submittedName>
</protein>
<sequence length="48" mass="5767">MSARNVVRREPVEVIEPRVPDRTLERLSGVRKQRLERLERERREARAA</sequence>
<organism evidence="1 2">
    <name type="scientific">Duganella vulcania</name>
    <dbReference type="NCBI Taxonomy" id="2692166"/>
    <lineage>
        <taxon>Bacteria</taxon>
        <taxon>Pseudomonadati</taxon>
        <taxon>Pseudomonadota</taxon>
        <taxon>Betaproteobacteria</taxon>
        <taxon>Burkholderiales</taxon>
        <taxon>Oxalobacteraceae</taxon>
        <taxon>Telluria group</taxon>
        <taxon>Duganella</taxon>
    </lineage>
</organism>
<dbReference type="AlphaFoldDB" id="A0A845H320"/>
<dbReference type="EMBL" id="WWCX01000258">
    <property type="protein sequence ID" value="MYM99227.1"/>
    <property type="molecule type" value="Genomic_DNA"/>
</dbReference>